<reference evidence="2 3" key="1">
    <citation type="submission" date="2020-07" db="EMBL/GenBank/DDBJ databases">
        <title>Sequencing the genomes of 1000 actinobacteria strains.</title>
        <authorList>
            <person name="Klenk H.-P."/>
        </authorList>
    </citation>
    <scope>NUCLEOTIDE SEQUENCE [LARGE SCALE GENOMIC DNA]</scope>
    <source>
        <strain evidence="2 3">DSM 103833</strain>
    </source>
</reference>
<keyword evidence="1" id="KW-1133">Transmembrane helix</keyword>
<keyword evidence="1" id="KW-0472">Membrane</keyword>
<evidence type="ECO:0000313" key="2">
    <source>
        <dbReference type="EMBL" id="NYJ03119.1"/>
    </source>
</evidence>
<sequence length="262" mass="27865">MSQQSTPRVPRAVLIALAVVGALVVVVLGAVGLTMLRSDEPGPDRPITEVTPDVPDPADAVDDLLDAAADDDCGAAKDVASPLLVDAGVCTSRPWRLVARQEATPYVGSAVLRGGQATVEAALVVDVPDSPRERTSHLTFRLYLDEGEWLIGSYRDGVLAAAPPAAVLDSFFRAVFDGQCDLATTYATEAYLDAQGECMATAFDPEDLAKVTYEFGEPRITGEGRERRAVVPVTLTNGDDVSAGDWELAVRQGEWRVDRLPG</sequence>
<dbReference type="EMBL" id="JACCFP010000001">
    <property type="protein sequence ID" value="NYJ03119.1"/>
    <property type="molecule type" value="Genomic_DNA"/>
</dbReference>
<accession>A0A853C7A8</accession>
<protein>
    <submittedName>
        <fullName evidence="2">Uncharacterized protein</fullName>
    </submittedName>
</protein>
<evidence type="ECO:0000256" key="1">
    <source>
        <dbReference type="SAM" id="Phobius"/>
    </source>
</evidence>
<gene>
    <name evidence="2" type="ORF">HNR19_003817</name>
</gene>
<dbReference type="RefSeq" id="WP_179669405.1">
    <property type="nucleotide sequence ID" value="NZ_JACCFP010000001.1"/>
</dbReference>
<dbReference type="AlphaFoldDB" id="A0A853C7A8"/>
<comment type="caution">
    <text evidence="2">The sequence shown here is derived from an EMBL/GenBank/DDBJ whole genome shotgun (WGS) entry which is preliminary data.</text>
</comment>
<organism evidence="2 3">
    <name type="scientific">Nocardioides thalensis</name>
    <dbReference type="NCBI Taxonomy" id="1914755"/>
    <lineage>
        <taxon>Bacteria</taxon>
        <taxon>Bacillati</taxon>
        <taxon>Actinomycetota</taxon>
        <taxon>Actinomycetes</taxon>
        <taxon>Propionibacteriales</taxon>
        <taxon>Nocardioidaceae</taxon>
        <taxon>Nocardioides</taxon>
    </lineage>
</organism>
<proteinExistence type="predicted"/>
<keyword evidence="3" id="KW-1185">Reference proteome</keyword>
<feature type="transmembrane region" description="Helical" evidence="1">
    <location>
        <begin position="12"/>
        <end position="36"/>
    </location>
</feature>
<keyword evidence="1" id="KW-0812">Transmembrane</keyword>
<dbReference type="Proteomes" id="UP000530424">
    <property type="component" value="Unassembled WGS sequence"/>
</dbReference>
<evidence type="ECO:0000313" key="3">
    <source>
        <dbReference type="Proteomes" id="UP000530424"/>
    </source>
</evidence>
<name>A0A853C7A8_9ACTN</name>